<dbReference type="EMBL" id="GL876966">
    <property type="protein sequence ID" value="KLU81017.1"/>
    <property type="molecule type" value="Genomic_DNA"/>
</dbReference>
<name>A0A0C4DK50_MAGP6</name>
<reference evidence="4" key="1">
    <citation type="submission" date="2010-05" db="EMBL/GenBank/DDBJ databases">
        <title>The genome sequence of Magnaporthe poae strain ATCC 64411.</title>
        <authorList>
            <person name="Ma L.-J."/>
            <person name="Dead R."/>
            <person name="Young S."/>
            <person name="Zeng Q."/>
            <person name="Koehrsen M."/>
            <person name="Alvarado L."/>
            <person name="Berlin A."/>
            <person name="Chapman S.B."/>
            <person name="Chen Z."/>
            <person name="Freedman E."/>
            <person name="Gellesch M."/>
            <person name="Goldberg J."/>
            <person name="Griggs A."/>
            <person name="Gujja S."/>
            <person name="Heilman E.R."/>
            <person name="Heiman D."/>
            <person name="Hepburn T."/>
            <person name="Howarth C."/>
            <person name="Jen D."/>
            <person name="Larson L."/>
            <person name="Mehta T."/>
            <person name="Neiman D."/>
            <person name="Pearson M."/>
            <person name="Roberts A."/>
            <person name="Saif S."/>
            <person name="Shea T."/>
            <person name="Shenoy N."/>
            <person name="Sisk P."/>
            <person name="Stolte C."/>
            <person name="Sykes S."/>
            <person name="Walk T."/>
            <person name="White J."/>
            <person name="Yandava C."/>
            <person name="Haas B."/>
            <person name="Nusbaum C."/>
            <person name="Birren B."/>
        </authorList>
    </citation>
    <scope>NUCLEOTIDE SEQUENCE [LARGE SCALE GENOMIC DNA]</scope>
    <source>
        <strain evidence="4">ATCC 64411 / 73-15</strain>
    </source>
</reference>
<reference evidence="3" key="5">
    <citation type="submission" date="2015-06" db="UniProtKB">
        <authorList>
            <consortium name="EnsemblFungi"/>
        </authorList>
    </citation>
    <scope>IDENTIFICATION</scope>
    <source>
        <strain evidence="3">ATCC 64411</strain>
    </source>
</reference>
<dbReference type="EMBL" id="ADBL01000020">
    <property type="status" value="NOT_ANNOTATED_CDS"/>
    <property type="molecule type" value="Genomic_DNA"/>
</dbReference>
<reference evidence="2" key="2">
    <citation type="submission" date="2010-05" db="EMBL/GenBank/DDBJ databases">
        <title>The Genome Sequence of Magnaporthe poae strain ATCC 64411.</title>
        <authorList>
            <consortium name="The Broad Institute Genome Sequencing Platform"/>
            <consortium name="Broad Institute Genome Sequencing Center for Infectious Disease"/>
            <person name="Ma L.-J."/>
            <person name="Dead R."/>
            <person name="Young S."/>
            <person name="Zeng Q."/>
            <person name="Koehrsen M."/>
            <person name="Alvarado L."/>
            <person name="Berlin A."/>
            <person name="Chapman S.B."/>
            <person name="Chen Z."/>
            <person name="Freedman E."/>
            <person name="Gellesch M."/>
            <person name="Goldberg J."/>
            <person name="Griggs A."/>
            <person name="Gujja S."/>
            <person name="Heilman E.R."/>
            <person name="Heiman D."/>
            <person name="Hepburn T."/>
            <person name="Howarth C."/>
            <person name="Jen D."/>
            <person name="Larson L."/>
            <person name="Mehta T."/>
            <person name="Neiman D."/>
            <person name="Pearson M."/>
            <person name="Roberts A."/>
            <person name="Saif S."/>
            <person name="Shea T."/>
            <person name="Shenoy N."/>
            <person name="Sisk P."/>
            <person name="Stolte C."/>
            <person name="Sykes S."/>
            <person name="Walk T."/>
            <person name="White J."/>
            <person name="Yandava C."/>
            <person name="Haas B."/>
            <person name="Nusbaum C."/>
            <person name="Birren B."/>
        </authorList>
    </citation>
    <scope>NUCLEOTIDE SEQUENCE</scope>
    <source>
        <strain evidence="2">ATCC 64411</strain>
    </source>
</reference>
<reference evidence="3" key="4">
    <citation type="journal article" date="2015" name="G3 (Bethesda)">
        <title>Genome sequences of three phytopathogenic species of the Magnaporthaceae family of fungi.</title>
        <authorList>
            <person name="Okagaki L.H."/>
            <person name="Nunes C.C."/>
            <person name="Sailsbery J."/>
            <person name="Clay B."/>
            <person name="Brown D."/>
            <person name="John T."/>
            <person name="Oh Y."/>
            <person name="Young N."/>
            <person name="Fitzgerald M."/>
            <person name="Haas B.J."/>
            <person name="Zeng Q."/>
            <person name="Young S."/>
            <person name="Adiconis X."/>
            <person name="Fan L."/>
            <person name="Levin J.Z."/>
            <person name="Mitchell T.K."/>
            <person name="Okubara P.A."/>
            <person name="Farman M.L."/>
            <person name="Kohn L.M."/>
            <person name="Birren B."/>
            <person name="Ma L.-J."/>
            <person name="Dean R.A."/>
        </authorList>
    </citation>
    <scope>NUCLEOTIDE SEQUENCE</scope>
    <source>
        <strain evidence="3">ATCC 64411 / 73-15</strain>
    </source>
</reference>
<dbReference type="VEuPathDB" id="FungiDB:MAPG_00112"/>
<evidence type="ECO:0000313" key="2">
    <source>
        <dbReference type="EMBL" id="KLU81017.1"/>
    </source>
</evidence>
<sequence length="261" mass="27849">MTFLTQSSLATNPMEPPGASVAIRYSRYGYLPKYTPSPFPSLACLGGQVNDSNIGDGTLDVSSSHEAAGNIRQVSPKGDGCWWPGACRPRSKRDASLPACLWRNHCLARLGSAKEGMLISRGASSCVADPLVCSPRRHITAHGRSPPRSHTHTHTPSRTHSPHHGRWMGSRRRGPAQGPPRIAEPTLLFFSSFPNAAGEISNTSPIHVSENMELPGLSSRQQIPVALAKISTGEPRLAWSVGAGSECCLGQAVGRGSPEDF</sequence>
<organism evidence="3 4">
    <name type="scientific">Magnaporthiopsis poae (strain ATCC 64411 / 73-15)</name>
    <name type="common">Kentucky bluegrass fungus</name>
    <name type="synonym">Magnaporthe poae</name>
    <dbReference type="NCBI Taxonomy" id="644358"/>
    <lineage>
        <taxon>Eukaryota</taxon>
        <taxon>Fungi</taxon>
        <taxon>Dikarya</taxon>
        <taxon>Ascomycota</taxon>
        <taxon>Pezizomycotina</taxon>
        <taxon>Sordariomycetes</taxon>
        <taxon>Sordariomycetidae</taxon>
        <taxon>Magnaporthales</taxon>
        <taxon>Magnaporthaceae</taxon>
        <taxon>Magnaporthiopsis</taxon>
    </lineage>
</organism>
<gene>
    <name evidence="2" type="ORF">MAPG_00112</name>
</gene>
<dbReference type="EnsemblFungi" id="MAPG_00112T0">
    <property type="protein sequence ID" value="MAPG_00112T0"/>
    <property type="gene ID" value="MAPG_00112"/>
</dbReference>
<evidence type="ECO:0000313" key="3">
    <source>
        <dbReference type="EnsemblFungi" id="MAPG_00112T0"/>
    </source>
</evidence>
<reference evidence="2" key="3">
    <citation type="submission" date="2011-03" db="EMBL/GenBank/DDBJ databases">
        <title>Annotation of Magnaporthe poae ATCC 64411.</title>
        <authorList>
            <person name="Ma L.-J."/>
            <person name="Dead R."/>
            <person name="Young S.K."/>
            <person name="Zeng Q."/>
            <person name="Gargeya S."/>
            <person name="Fitzgerald M."/>
            <person name="Haas B."/>
            <person name="Abouelleil A."/>
            <person name="Alvarado L."/>
            <person name="Arachchi H.M."/>
            <person name="Berlin A."/>
            <person name="Brown A."/>
            <person name="Chapman S.B."/>
            <person name="Chen Z."/>
            <person name="Dunbar C."/>
            <person name="Freedman E."/>
            <person name="Gearin G."/>
            <person name="Gellesch M."/>
            <person name="Goldberg J."/>
            <person name="Griggs A."/>
            <person name="Gujja S."/>
            <person name="Heiman D."/>
            <person name="Howarth C."/>
            <person name="Larson L."/>
            <person name="Lui A."/>
            <person name="MacDonald P.J.P."/>
            <person name="Mehta T."/>
            <person name="Montmayeur A."/>
            <person name="Murphy C."/>
            <person name="Neiman D."/>
            <person name="Pearson M."/>
            <person name="Priest M."/>
            <person name="Roberts A."/>
            <person name="Saif S."/>
            <person name="Shea T."/>
            <person name="Shenoy N."/>
            <person name="Sisk P."/>
            <person name="Stolte C."/>
            <person name="Sykes S."/>
            <person name="Yandava C."/>
            <person name="Wortman J."/>
            <person name="Nusbaum C."/>
            <person name="Birren B."/>
        </authorList>
    </citation>
    <scope>NUCLEOTIDE SEQUENCE</scope>
    <source>
        <strain evidence="2">ATCC 64411</strain>
    </source>
</reference>
<dbReference type="AlphaFoldDB" id="A0A0C4DK50"/>
<feature type="region of interest" description="Disordered" evidence="1">
    <location>
        <begin position="139"/>
        <end position="179"/>
    </location>
</feature>
<keyword evidence="4" id="KW-1185">Reference proteome</keyword>
<proteinExistence type="predicted"/>
<dbReference type="Proteomes" id="UP000011715">
    <property type="component" value="Unassembled WGS sequence"/>
</dbReference>
<feature type="compositionally biased region" description="Basic residues" evidence="1">
    <location>
        <begin position="139"/>
        <end position="174"/>
    </location>
</feature>
<accession>A0A0C4DK50</accession>
<evidence type="ECO:0000256" key="1">
    <source>
        <dbReference type="SAM" id="MobiDB-lite"/>
    </source>
</evidence>
<protein>
    <submittedName>
        <fullName evidence="2 3">Uncharacterized protein</fullName>
    </submittedName>
</protein>
<evidence type="ECO:0000313" key="4">
    <source>
        <dbReference type="Proteomes" id="UP000011715"/>
    </source>
</evidence>